<feature type="transmembrane region" description="Helical" evidence="8">
    <location>
        <begin position="108"/>
        <end position="129"/>
    </location>
</feature>
<evidence type="ECO:0000256" key="7">
    <source>
        <dbReference type="SAM" id="MobiDB-lite"/>
    </source>
</evidence>
<comment type="subcellular location">
    <subcellularLocation>
        <location evidence="1">Membrane</location>
        <topology evidence="1">Multi-pass membrane protein</topology>
    </subcellularLocation>
</comment>
<dbReference type="InterPro" id="IPR036259">
    <property type="entry name" value="MFS_trans_sf"/>
</dbReference>
<evidence type="ECO:0000313" key="9">
    <source>
        <dbReference type="EMBL" id="CDJ52002.1"/>
    </source>
</evidence>
<proteinExistence type="inferred from homology"/>
<keyword evidence="4 8" id="KW-1133">Transmembrane helix</keyword>
<keyword evidence="3 8" id="KW-0812">Transmembrane</keyword>
<reference evidence="9" key="1">
    <citation type="submission" date="2013-10" db="EMBL/GenBank/DDBJ databases">
        <title>Genomic analysis of the causative agents of coccidiosis in chickens.</title>
        <authorList>
            <person name="Reid A.J."/>
            <person name="Blake D."/>
            <person name="Billington K."/>
            <person name="Browne H."/>
            <person name="Dunn M."/>
            <person name="Hung S."/>
            <person name="Kawahara F."/>
            <person name="Miranda-Saavedra D."/>
            <person name="Mourier T."/>
            <person name="Nagra H."/>
            <person name="Otto T.D."/>
            <person name="Rawlings N."/>
            <person name="Sanchez A."/>
            <person name="Sanders M."/>
            <person name="Subramaniam C."/>
            <person name="Tay Y."/>
            <person name="Dear P."/>
            <person name="Doerig C."/>
            <person name="Gruber A."/>
            <person name="Parkinson J."/>
            <person name="Shirley M."/>
            <person name="Wan K.L."/>
            <person name="Berriman M."/>
            <person name="Tomley F."/>
            <person name="Pain A."/>
        </authorList>
    </citation>
    <scope>NUCLEOTIDE SEQUENCE [LARGE SCALE GENOMIC DNA]</scope>
    <source>
        <strain evidence="9">Houghton</strain>
    </source>
</reference>
<evidence type="ECO:0000256" key="2">
    <source>
        <dbReference type="ARBA" id="ARBA00022448"/>
    </source>
</evidence>
<feature type="region of interest" description="Disordered" evidence="7">
    <location>
        <begin position="343"/>
        <end position="369"/>
    </location>
</feature>
<dbReference type="Proteomes" id="UP000030750">
    <property type="component" value="Unassembled WGS sequence"/>
</dbReference>
<comment type="similarity">
    <text evidence="6">Belongs to the major facilitator superfamily. Spinster (TC 2.A.1.49) family.</text>
</comment>
<feature type="transmembrane region" description="Helical" evidence="8">
    <location>
        <begin position="149"/>
        <end position="168"/>
    </location>
</feature>
<sequence length="369" mass="39897">MCILGVFMAAMGPLSQKVIAQEVPENDRGRSFGILHFFQSFGRVASLTITTSVSGLSLLSIKGWRHAMAGFGLVSIIVGIILGCRVTDCPHQRRRQKEEGRWYSLRDTAYVFSNGSVWVMLAMGVLNGIPRSAIHFSTMYFQYCGIPDWWASFIVSSSWIAAMVVAPLIGYTGDIVHSRFPNHGRQCLAQVCIAARCILMTVMLTCIPREAHSLGIFVLLAILIGLLAGWPGVGVNRPILTEIVHPEHRATTFALVSCLEGVGAAALGAPIVGYLCENVFGYVKVMSSKPHSTPTGALRLGNARAIALSMLCMTVGPWLLTLAAYGLLHLTYKVDSRHGSDAAARADDDSLSPRPRETPASETLPLVAK</sequence>
<evidence type="ECO:0000256" key="8">
    <source>
        <dbReference type="SAM" id="Phobius"/>
    </source>
</evidence>
<dbReference type="Pfam" id="PF07690">
    <property type="entry name" value="MFS_1"/>
    <property type="match status" value="1"/>
</dbReference>
<feature type="transmembrane region" description="Helical" evidence="8">
    <location>
        <begin position="253"/>
        <end position="276"/>
    </location>
</feature>
<protein>
    <recommendedName>
        <fullName evidence="11">Major facilitator superfamily (MFS) profile domain-containing protein</fullName>
    </recommendedName>
</protein>
<evidence type="ECO:0000256" key="6">
    <source>
        <dbReference type="ARBA" id="ARBA00024338"/>
    </source>
</evidence>
<dbReference type="InterPro" id="IPR011701">
    <property type="entry name" value="MFS"/>
</dbReference>
<dbReference type="SUPFAM" id="SSF103473">
    <property type="entry name" value="MFS general substrate transporter"/>
    <property type="match status" value="1"/>
</dbReference>
<dbReference type="PANTHER" id="PTHR23505">
    <property type="entry name" value="SPINSTER"/>
    <property type="match status" value="1"/>
</dbReference>
<evidence type="ECO:0000256" key="3">
    <source>
        <dbReference type="ARBA" id="ARBA00022692"/>
    </source>
</evidence>
<dbReference type="CDD" id="cd06174">
    <property type="entry name" value="MFS"/>
    <property type="match status" value="1"/>
</dbReference>
<dbReference type="Gene3D" id="1.20.1250.20">
    <property type="entry name" value="MFS general substrate transporter like domains"/>
    <property type="match status" value="2"/>
</dbReference>
<evidence type="ECO:0000256" key="4">
    <source>
        <dbReference type="ARBA" id="ARBA00022989"/>
    </source>
</evidence>
<evidence type="ECO:0008006" key="11">
    <source>
        <dbReference type="Google" id="ProtNLM"/>
    </source>
</evidence>
<reference evidence="9" key="2">
    <citation type="submission" date="2013-10" db="EMBL/GenBank/DDBJ databases">
        <authorList>
            <person name="Aslett M."/>
        </authorList>
    </citation>
    <scope>NUCLEOTIDE SEQUENCE [LARGE SCALE GENOMIC DNA]</scope>
    <source>
        <strain evidence="9">Houghton</strain>
    </source>
</reference>
<feature type="transmembrane region" description="Helical" evidence="8">
    <location>
        <begin position="214"/>
        <end position="233"/>
    </location>
</feature>
<dbReference type="GO" id="GO:0022857">
    <property type="term" value="F:transmembrane transporter activity"/>
    <property type="evidence" value="ECO:0007669"/>
    <property type="project" value="InterPro"/>
</dbReference>
<keyword evidence="5 8" id="KW-0472">Membrane</keyword>
<dbReference type="OrthoDB" id="440755at2759"/>
<keyword evidence="2" id="KW-0813">Transport</keyword>
<evidence type="ECO:0000256" key="5">
    <source>
        <dbReference type="ARBA" id="ARBA00023136"/>
    </source>
</evidence>
<dbReference type="VEuPathDB" id="ToxoDB:EBH_0012130"/>
<feature type="transmembrane region" description="Helical" evidence="8">
    <location>
        <begin position="305"/>
        <end position="328"/>
    </location>
</feature>
<evidence type="ECO:0000256" key="1">
    <source>
        <dbReference type="ARBA" id="ARBA00004141"/>
    </source>
</evidence>
<dbReference type="AlphaFoldDB" id="U6LNU4"/>
<dbReference type="GO" id="GO:0016020">
    <property type="term" value="C:membrane"/>
    <property type="evidence" value="ECO:0007669"/>
    <property type="project" value="UniProtKB-SubCell"/>
</dbReference>
<evidence type="ECO:0000313" key="10">
    <source>
        <dbReference type="Proteomes" id="UP000030750"/>
    </source>
</evidence>
<accession>U6LNU4</accession>
<feature type="transmembrane region" description="Helical" evidence="8">
    <location>
        <begin position="68"/>
        <end position="88"/>
    </location>
</feature>
<dbReference type="InterPro" id="IPR044770">
    <property type="entry name" value="MFS_spinster-like"/>
</dbReference>
<name>U6LNU4_9EIME</name>
<keyword evidence="10" id="KW-1185">Reference proteome</keyword>
<dbReference type="PANTHER" id="PTHR23505:SF52">
    <property type="entry name" value="MAJOR FACILITATOR SUPERFAMILY PROTEIN"/>
    <property type="match status" value="1"/>
</dbReference>
<organism evidence="9 10">
    <name type="scientific">Eimeria brunetti</name>
    <dbReference type="NCBI Taxonomy" id="51314"/>
    <lineage>
        <taxon>Eukaryota</taxon>
        <taxon>Sar</taxon>
        <taxon>Alveolata</taxon>
        <taxon>Apicomplexa</taxon>
        <taxon>Conoidasida</taxon>
        <taxon>Coccidia</taxon>
        <taxon>Eucoccidiorida</taxon>
        <taxon>Eimeriorina</taxon>
        <taxon>Eimeriidae</taxon>
        <taxon>Eimeria</taxon>
    </lineage>
</organism>
<dbReference type="EMBL" id="HG713058">
    <property type="protein sequence ID" value="CDJ52002.1"/>
    <property type="molecule type" value="Genomic_DNA"/>
</dbReference>
<gene>
    <name evidence="9" type="ORF">EBH_0012130</name>
</gene>